<protein>
    <recommendedName>
        <fullName evidence="3">Leucine-rich repeat-containing N-terminal plant-type domain-containing protein</fullName>
    </recommendedName>
</protein>
<reference evidence="4" key="2">
    <citation type="submission" date="2023-06" db="EMBL/GenBank/DDBJ databases">
        <authorList>
            <person name="Ma L."/>
            <person name="Liu K.-W."/>
            <person name="Li Z."/>
            <person name="Hsiao Y.-Y."/>
            <person name="Qi Y."/>
            <person name="Fu T."/>
            <person name="Tang G."/>
            <person name="Zhang D."/>
            <person name="Sun W.-H."/>
            <person name="Liu D.-K."/>
            <person name="Li Y."/>
            <person name="Chen G.-Z."/>
            <person name="Liu X.-D."/>
            <person name="Liao X.-Y."/>
            <person name="Jiang Y.-T."/>
            <person name="Yu X."/>
            <person name="Hao Y."/>
            <person name="Huang J."/>
            <person name="Zhao X.-W."/>
            <person name="Ke S."/>
            <person name="Chen Y.-Y."/>
            <person name="Wu W.-L."/>
            <person name="Hsu J.-L."/>
            <person name="Lin Y.-F."/>
            <person name="Huang M.-D."/>
            <person name="Li C.-Y."/>
            <person name="Huang L."/>
            <person name="Wang Z.-W."/>
            <person name="Zhao X."/>
            <person name="Zhong W.-Y."/>
            <person name="Peng D.-H."/>
            <person name="Ahmad S."/>
            <person name="Lan S."/>
            <person name="Zhang J.-S."/>
            <person name="Tsai W.-C."/>
            <person name="Van De Peer Y."/>
            <person name="Liu Z.-J."/>
        </authorList>
    </citation>
    <scope>NUCLEOTIDE SEQUENCE</scope>
    <source>
        <strain evidence="4">SCP</strain>
        <tissue evidence="4">Leaves</tissue>
    </source>
</reference>
<evidence type="ECO:0000313" key="5">
    <source>
        <dbReference type="Proteomes" id="UP001179952"/>
    </source>
</evidence>
<keyword evidence="2" id="KW-0677">Repeat</keyword>
<dbReference type="AlphaFoldDB" id="A0AAV9A0T1"/>
<dbReference type="InterPro" id="IPR013210">
    <property type="entry name" value="LRR_N_plant-typ"/>
</dbReference>
<reference evidence="4" key="1">
    <citation type="journal article" date="2023" name="Nat. Commun.">
        <title>Diploid and tetraploid genomes of Acorus and the evolution of monocots.</title>
        <authorList>
            <person name="Ma L."/>
            <person name="Liu K.W."/>
            <person name="Li Z."/>
            <person name="Hsiao Y.Y."/>
            <person name="Qi Y."/>
            <person name="Fu T."/>
            <person name="Tang G.D."/>
            <person name="Zhang D."/>
            <person name="Sun W.H."/>
            <person name="Liu D.K."/>
            <person name="Li Y."/>
            <person name="Chen G.Z."/>
            <person name="Liu X.D."/>
            <person name="Liao X.Y."/>
            <person name="Jiang Y.T."/>
            <person name="Yu X."/>
            <person name="Hao Y."/>
            <person name="Huang J."/>
            <person name="Zhao X.W."/>
            <person name="Ke S."/>
            <person name="Chen Y.Y."/>
            <person name="Wu W.L."/>
            <person name="Hsu J.L."/>
            <person name="Lin Y.F."/>
            <person name="Huang M.D."/>
            <person name="Li C.Y."/>
            <person name="Huang L."/>
            <person name="Wang Z.W."/>
            <person name="Zhao X."/>
            <person name="Zhong W.Y."/>
            <person name="Peng D.H."/>
            <person name="Ahmad S."/>
            <person name="Lan S."/>
            <person name="Zhang J.S."/>
            <person name="Tsai W.C."/>
            <person name="Van de Peer Y."/>
            <person name="Liu Z.J."/>
        </authorList>
    </citation>
    <scope>NUCLEOTIDE SEQUENCE</scope>
    <source>
        <strain evidence="4">SCP</strain>
    </source>
</reference>
<evidence type="ECO:0000259" key="3">
    <source>
        <dbReference type="Pfam" id="PF08263"/>
    </source>
</evidence>
<keyword evidence="5" id="KW-1185">Reference proteome</keyword>
<keyword evidence="1" id="KW-0433">Leucine-rich repeat</keyword>
<evidence type="ECO:0000313" key="4">
    <source>
        <dbReference type="EMBL" id="KAK1257978.1"/>
    </source>
</evidence>
<gene>
    <name evidence="4" type="ORF">QJS04_geneDACA018353</name>
</gene>
<proteinExistence type="predicted"/>
<evidence type="ECO:0000256" key="1">
    <source>
        <dbReference type="ARBA" id="ARBA00022614"/>
    </source>
</evidence>
<comment type="caution">
    <text evidence="4">The sequence shown here is derived from an EMBL/GenBank/DDBJ whole genome shotgun (WGS) entry which is preliminary data.</text>
</comment>
<accession>A0AAV9A0T1</accession>
<evidence type="ECO:0000256" key="2">
    <source>
        <dbReference type="ARBA" id="ARBA00022737"/>
    </source>
</evidence>
<dbReference type="Pfam" id="PF08263">
    <property type="entry name" value="LRRNT_2"/>
    <property type="match status" value="1"/>
</dbReference>
<dbReference type="EMBL" id="JAUJYN010000029">
    <property type="protein sequence ID" value="KAK1257978.1"/>
    <property type="molecule type" value="Genomic_DNA"/>
</dbReference>
<feature type="domain" description="Leucine-rich repeat-containing N-terminal plant-type" evidence="3">
    <location>
        <begin position="163"/>
        <end position="197"/>
    </location>
</feature>
<name>A0AAV9A0T1_ACOGR</name>
<sequence>MPGGPLSYIASRQLDRGIATLVTGGQAAEASGVTWWTLSGPGPLRPFRLPSRDLQRFLRISCQPCSGNSASQSTTNAFPFSASRGCLTASEGEVPSPTYVRVSAKATALPFPYPLTFTPPNNNNNTNIPTLHKARIDHGEAATTALSLTTQCVTADHVSNIYKERNTLNALKEAFNNPTLTDRWTTGHHCLWYRVRCIGD</sequence>
<organism evidence="4 5">
    <name type="scientific">Acorus gramineus</name>
    <name type="common">Dwarf sweet flag</name>
    <dbReference type="NCBI Taxonomy" id="55184"/>
    <lineage>
        <taxon>Eukaryota</taxon>
        <taxon>Viridiplantae</taxon>
        <taxon>Streptophyta</taxon>
        <taxon>Embryophyta</taxon>
        <taxon>Tracheophyta</taxon>
        <taxon>Spermatophyta</taxon>
        <taxon>Magnoliopsida</taxon>
        <taxon>Liliopsida</taxon>
        <taxon>Acoraceae</taxon>
        <taxon>Acorus</taxon>
    </lineage>
</organism>
<dbReference type="Proteomes" id="UP001179952">
    <property type="component" value="Unassembled WGS sequence"/>
</dbReference>